<dbReference type="Proteomes" id="UP001168098">
    <property type="component" value="Unassembled WGS sequence"/>
</dbReference>
<dbReference type="PANTHER" id="PTHR14523:SF1">
    <property type="entry name" value="HOMOLOGOUS RECOMBINATION OB-FOLD PROTEIN"/>
    <property type="match status" value="1"/>
</dbReference>
<keyword evidence="4" id="KW-1185">Reference proteome</keyword>
<feature type="region of interest" description="Disordered" evidence="1">
    <location>
        <begin position="30"/>
        <end position="52"/>
    </location>
</feature>
<dbReference type="InterPro" id="IPR058570">
    <property type="entry name" value="HROB_OB"/>
</dbReference>
<dbReference type="PANTHER" id="PTHR14523">
    <property type="entry name" value="UNCHARACTERIZED PROTEIN C17ORF53 HOMOLOG"/>
    <property type="match status" value="1"/>
</dbReference>
<reference evidence="3 4" key="1">
    <citation type="journal article" date="2023" name="BMC Biotechnol.">
        <title>Vitis rotundifolia cv Carlos genome sequencing.</title>
        <authorList>
            <person name="Huff M."/>
            <person name="Hulse-Kemp A."/>
            <person name="Scheffler B."/>
            <person name="Youngblood R."/>
            <person name="Simpson S."/>
            <person name="Babiker E."/>
            <person name="Staton M."/>
        </authorList>
    </citation>
    <scope>NUCLEOTIDE SEQUENCE [LARGE SCALE GENOMIC DNA]</scope>
    <source>
        <tissue evidence="3">Leaf</tissue>
    </source>
</reference>
<sequence>MDAWEALDIDDSDLASLLRPCKRQICTISSSSGSPEPVVGSHPTTSTTSSPLIPGPAGALQAAFMQRKTHLHSPLPTQDYLRRVAQEGFPDQDHDFKHQHWLLALDFVRRQGTIEETPLSFMSKCLTADRVPLVVAIIKSSTPNALGDLMVTLKDPTGTIGATIHHKVLTEGKFGRDISVGSVLVLQKVTVFSPARSTYYLNVSLSNVVKVFSTGSGSLLQKNHSASTVTHCPATGTDCSDKSWMPQNAIPLLKRRIEEIMNSVTQDANVKWSAHMDQPIQKGSSGRPEWGYCSNESIRNLSPVVQKGPVSVRQDANKEITKAAVGADTDWRAVDDNHKKTEEPNDFVVGRIDGAKRRQPMIFKDSLPEWTDEQLDELFALDCDQDGSLF</sequence>
<evidence type="ECO:0000313" key="3">
    <source>
        <dbReference type="EMBL" id="KAJ9707527.1"/>
    </source>
</evidence>
<accession>A0AA39E892</accession>
<gene>
    <name evidence="3" type="ORF">PVL29_002524</name>
</gene>
<protein>
    <recommendedName>
        <fullName evidence="2">Homologous recombination OB-fold protein OB-fold domain-containing protein</fullName>
    </recommendedName>
</protein>
<dbReference type="Pfam" id="PF15072">
    <property type="entry name" value="HROB"/>
    <property type="match status" value="1"/>
</dbReference>
<proteinExistence type="predicted"/>
<dbReference type="InterPro" id="IPR028045">
    <property type="entry name" value="HROB"/>
</dbReference>
<dbReference type="EMBL" id="JARBHA010000002">
    <property type="protein sequence ID" value="KAJ9707527.1"/>
    <property type="molecule type" value="Genomic_DNA"/>
</dbReference>
<evidence type="ECO:0000256" key="1">
    <source>
        <dbReference type="SAM" id="MobiDB-lite"/>
    </source>
</evidence>
<evidence type="ECO:0000259" key="2">
    <source>
        <dbReference type="Pfam" id="PF15072"/>
    </source>
</evidence>
<comment type="caution">
    <text evidence="3">The sequence shown here is derived from an EMBL/GenBank/DDBJ whole genome shotgun (WGS) entry which is preliminary data.</text>
</comment>
<feature type="domain" description="Homologous recombination OB-fold protein OB-fold" evidence="2">
    <location>
        <begin position="129"/>
        <end position="214"/>
    </location>
</feature>
<dbReference type="AlphaFoldDB" id="A0AA39E892"/>
<dbReference type="GO" id="GO:0000725">
    <property type="term" value="P:recombinational repair"/>
    <property type="evidence" value="ECO:0007669"/>
    <property type="project" value="InterPro"/>
</dbReference>
<evidence type="ECO:0000313" key="4">
    <source>
        <dbReference type="Proteomes" id="UP001168098"/>
    </source>
</evidence>
<name>A0AA39E892_VITRO</name>
<organism evidence="3 4">
    <name type="scientific">Vitis rotundifolia</name>
    <name type="common">Muscadine grape</name>
    <dbReference type="NCBI Taxonomy" id="103349"/>
    <lineage>
        <taxon>Eukaryota</taxon>
        <taxon>Viridiplantae</taxon>
        <taxon>Streptophyta</taxon>
        <taxon>Embryophyta</taxon>
        <taxon>Tracheophyta</taxon>
        <taxon>Spermatophyta</taxon>
        <taxon>Magnoliopsida</taxon>
        <taxon>eudicotyledons</taxon>
        <taxon>Gunneridae</taxon>
        <taxon>Pentapetalae</taxon>
        <taxon>rosids</taxon>
        <taxon>Vitales</taxon>
        <taxon>Vitaceae</taxon>
        <taxon>Viteae</taxon>
        <taxon>Vitis</taxon>
    </lineage>
</organism>